<feature type="transmembrane region" description="Helical" evidence="2">
    <location>
        <begin position="1038"/>
        <end position="1057"/>
    </location>
</feature>
<dbReference type="STRING" id="105231.A0A1Y1IAW5"/>
<evidence type="ECO:0000313" key="4">
    <source>
        <dbReference type="EMBL" id="GAQ88105.1"/>
    </source>
</evidence>
<evidence type="ECO:0000256" key="2">
    <source>
        <dbReference type="SAM" id="Phobius"/>
    </source>
</evidence>
<feature type="compositionally biased region" description="Polar residues" evidence="1">
    <location>
        <begin position="1551"/>
        <end position="1560"/>
    </location>
</feature>
<dbReference type="PANTHER" id="PTHR34677:SF3">
    <property type="entry name" value="BACTERIAL IG-LIKE DOMAIN-CONTAINING PROTEIN"/>
    <property type="match status" value="1"/>
</dbReference>
<dbReference type="Proteomes" id="UP000054558">
    <property type="component" value="Unassembled WGS sequence"/>
</dbReference>
<evidence type="ECO:0000313" key="5">
    <source>
        <dbReference type="Proteomes" id="UP000054558"/>
    </source>
</evidence>
<feature type="region of interest" description="Disordered" evidence="1">
    <location>
        <begin position="1368"/>
        <end position="1811"/>
    </location>
</feature>
<proteinExistence type="predicted"/>
<feature type="compositionally biased region" description="Basic and acidic residues" evidence="1">
    <location>
        <begin position="1667"/>
        <end position="1678"/>
    </location>
</feature>
<feature type="transmembrane region" description="Helical" evidence="2">
    <location>
        <begin position="1280"/>
        <end position="1303"/>
    </location>
</feature>
<protein>
    <recommendedName>
        <fullName evidence="6">Bacterial Ig-like domain-containing protein</fullName>
    </recommendedName>
</protein>
<dbReference type="OrthoDB" id="617191at2759"/>
<feature type="transmembrane region" description="Helical" evidence="2">
    <location>
        <begin position="1249"/>
        <end position="1268"/>
    </location>
</feature>
<sequence>MERHRSKRAGLLLLWVGILLSWAAGMAVTAEPSPQTLPSTPQTIPSTPHSAPCIPLPASSRRLLSGTGRVQMVLVTYPPRYTNTSSGWSISWYAIDGAGNDCPSCAAFCTLNGVDQHCDVLKEAPTQGPNGTYVSSKALSPALEEGPYVLDLWGQEPNCGNACVNGTVAEVTWLLHTDAPSVTFSGGPANHSITSLQTAVISFNSSDPLPTTLACALDSAPFADCTATKTNYTVTGLTPGLHSFHARATDAAWNVGPIVSLFWTVDLSAPTVTILQQPATLSNSPIASFRFQGAIGGIVARCAACAFACALDGGAAQPCAQSPGAAIFPALAQGAHNLSITVTDPDGNLKTVTTASWLVQLTGPTVTITGSPAARTTSDAASFTFTATDDYDVSCARCTFMCQLDSLPVQACTPAQGAKYPGLGSPGKTTSHAFTIVPTNQAGNVGAAVTFNWTVDLVPPTLTILTQPANLVNTTRAFVAFVANDSTPTCINCGYTCQLDGGPLDDCFTGGSVGQVTYLGVSDGAHKLVITVTNPVGLTAFSRVTWTVDTIDPVATIDLGASPTNRNPMPLRITFSKPCVNFGFPNCAGVSNASANSTCGAGLNISSSLLAKIGVTKATIVAKSAQLLSASSLALNLAPSASGMYDVSLTVAAGACADAAGNLSPAAAGNVTFNDVRGIPVLATDIPGTISVFGNTTYVVRRTNAGLLNFTVDFGNPVTGFAAKSIVVVGGSAGELKALEDSSGTTSSGAAYSFSVKVAVDGWVRVGIADSAATDTNGNPSLASETLSIQVDRQPPEFTLTSLSGYKTKDSLIGILITLSEVLDDPVLVKHLNVSNANVTSFAGDGGTYGLRVEAFPEQSVGVNVPPGVVRDRAGNLNLGSTLLTVQHYVVPAAVTAAATTAATAVVGTSAISTGASVAGGMGTAGLAVSGNLLGLFTVIQRFAMVNHLAIKQSVTLTEMTGRFQWAATRQSAAQQLVSSVIGKVDQGWSTFDRVIGWSLLLVFGSTALHMIVVRLWRMWTEQTIPDILMFPRCEIMVIMLTVEGLAQACGLIIAGGTARGRLVGTIIFICVPGSIIAFFFYIVVYKIYKSQAATFVAVSDPAAEPNPQTLAGKKGARRLSASAVAGMGPAAAKRGALLGRVAAATPFGNAAKPVEGKWEDSKDKHFVARYGVFFQNFRGFNPPPEADEKKPHNGRGKHAKKRARTWGEYFFLHGLGADKFRSCYFSVYLVKKMLYGLLFGLYGGKESWTQVVILFVYSLFQLSYLMFFKPYLDRSIQAIEEIVLICETVSFLLAILVLWRTASGWAQARLSDSAIQSLLLSAQLLSVLVQLVHQWYNIAKAIYTQRAILMKKLRGLFGRKADAADSEERRTSRSLHRKGSRKSGSRKGSTRAEEVSDELEERTPSDTEAEDSAGRDLLPEAEMDGGEYGESELPQARNSVESHRSARQAPALRRRSSGTYDAETEGLRPAGRSVSWTDARARAAGAPRRKTRVSSLGEQQGYSGGAPPERDFEGDERSYEEEQMIIQNREAHSKSDQRYDRSPESLRGSKLSNQASLTRSDPGALHRGNARRYQTSYEGRAGMHSRSPSNGAPSLIEKAPHLVSLVEGSPRGSPLVGGSPREDHERIAHRGSPRRYQTTYEESDSSSRGSHRVGAPRMVSLVEGSLQHHERIPERSEPGGSHRGSPRRYQSNFEGRAGVRPSKGSPGSTREKAPRLVSLLEGSPRGSPLAGGSPREGQRRTRKLSTQSADLSAHRPPRRERTISNVSNMSSPGAFGRADPPERPHARRMAVSGSRLNTESGEFFDGDGRRAGGIRVAPVVKASLQSLKKKAAEGRTFSRSRSRADVEEPVYEWGTDEEDAELDRPAFMKPQYYV</sequence>
<evidence type="ECO:0000256" key="1">
    <source>
        <dbReference type="SAM" id="MobiDB-lite"/>
    </source>
</evidence>
<feature type="compositionally biased region" description="Basic and acidic residues" evidence="1">
    <location>
        <begin position="1509"/>
        <end position="1518"/>
    </location>
</feature>
<feature type="compositionally biased region" description="Acidic residues" evidence="1">
    <location>
        <begin position="1848"/>
        <end position="1858"/>
    </location>
</feature>
<feature type="compositionally biased region" description="Basic and acidic residues" evidence="1">
    <location>
        <begin position="1530"/>
        <end position="1545"/>
    </location>
</feature>
<feature type="transmembrane region" description="Helical" evidence="2">
    <location>
        <begin position="995"/>
        <end position="1017"/>
    </location>
</feature>
<accession>A0A1Y1IAW5</accession>
<reference evidence="4 5" key="1">
    <citation type="journal article" date="2014" name="Nat. Commun.">
        <title>Klebsormidium flaccidum genome reveals primary factors for plant terrestrial adaptation.</title>
        <authorList>
            <person name="Hori K."/>
            <person name="Maruyama F."/>
            <person name="Fujisawa T."/>
            <person name="Togashi T."/>
            <person name="Yamamoto N."/>
            <person name="Seo M."/>
            <person name="Sato S."/>
            <person name="Yamada T."/>
            <person name="Mori H."/>
            <person name="Tajima N."/>
            <person name="Moriyama T."/>
            <person name="Ikeuchi M."/>
            <person name="Watanabe M."/>
            <person name="Wada H."/>
            <person name="Kobayashi K."/>
            <person name="Saito M."/>
            <person name="Masuda T."/>
            <person name="Sasaki-Sekimoto Y."/>
            <person name="Mashiguchi K."/>
            <person name="Awai K."/>
            <person name="Shimojima M."/>
            <person name="Masuda S."/>
            <person name="Iwai M."/>
            <person name="Nobusawa T."/>
            <person name="Narise T."/>
            <person name="Kondo S."/>
            <person name="Saito H."/>
            <person name="Sato R."/>
            <person name="Murakawa M."/>
            <person name="Ihara Y."/>
            <person name="Oshima-Yamada Y."/>
            <person name="Ohtaka K."/>
            <person name="Satoh M."/>
            <person name="Sonobe K."/>
            <person name="Ishii M."/>
            <person name="Ohtani R."/>
            <person name="Kanamori-Sato M."/>
            <person name="Honoki R."/>
            <person name="Miyazaki D."/>
            <person name="Mochizuki H."/>
            <person name="Umetsu J."/>
            <person name="Higashi K."/>
            <person name="Shibata D."/>
            <person name="Kamiya Y."/>
            <person name="Sato N."/>
            <person name="Nakamura Y."/>
            <person name="Tabata S."/>
            <person name="Ida S."/>
            <person name="Kurokawa K."/>
            <person name="Ohta H."/>
        </authorList>
    </citation>
    <scope>NUCLEOTIDE SEQUENCE [LARGE SCALE GENOMIC DNA]</scope>
    <source>
        <strain evidence="4 5">NIES-2285</strain>
    </source>
</reference>
<keyword evidence="2" id="KW-1133">Transmembrane helix</keyword>
<evidence type="ECO:0008006" key="6">
    <source>
        <dbReference type="Google" id="ProtNLM"/>
    </source>
</evidence>
<feature type="region of interest" description="Disordered" evidence="1">
    <location>
        <begin position="31"/>
        <end position="51"/>
    </location>
</feature>
<keyword evidence="2" id="KW-0812">Transmembrane</keyword>
<feature type="compositionally biased region" description="Low complexity" evidence="1">
    <location>
        <begin position="32"/>
        <end position="50"/>
    </location>
</feature>
<feature type="signal peptide" evidence="3">
    <location>
        <begin position="1"/>
        <end position="25"/>
    </location>
</feature>
<feature type="region of interest" description="Disordered" evidence="1">
    <location>
        <begin position="1827"/>
        <end position="1858"/>
    </location>
</feature>
<feature type="compositionally biased region" description="Acidic residues" evidence="1">
    <location>
        <begin position="1420"/>
        <end position="1431"/>
    </location>
</feature>
<feature type="transmembrane region" description="Helical" evidence="2">
    <location>
        <begin position="1063"/>
        <end position="1085"/>
    </location>
</feature>
<dbReference type="PANTHER" id="PTHR34677">
    <property type="match status" value="1"/>
</dbReference>
<keyword evidence="3" id="KW-0732">Signal</keyword>
<keyword evidence="5" id="KW-1185">Reference proteome</keyword>
<feature type="transmembrane region" description="Helical" evidence="2">
    <location>
        <begin position="1224"/>
        <end position="1243"/>
    </location>
</feature>
<keyword evidence="2" id="KW-0472">Membrane</keyword>
<gene>
    <name evidence="4" type="ORF">KFL_004000080</name>
</gene>
<organism evidence="4 5">
    <name type="scientific">Klebsormidium nitens</name>
    <name type="common">Green alga</name>
    <name type="synonym">Ulothrix nitens</name>
    <dbReference type="NCBI Taxonomy" id="105231"/>
    <lineage>
        <taxon>Eukaryota</taxon>
        <taxon>Viridiplantae</taxon>
        <taxon>Streptophyta</taxon>
        <taxon>Klebsormidiophyceae</taxon>
        <taxon>Klebsormidiales</taxon>
        <taxon>Klebsormidiaceae</taxon>
        <taxon>Klebsormidium</taxon>
    </lineage>
</organism>
<feature type="chain" id="PRO_5012756261" description="Bacterial Ig-like domain-containing protein" evidence="3">
    <location>
        <begin position="26"/>
        <end position="1875"/>
    </location>
</feature>
<evidence type="ECO:0000256" key="3">
    <source>
        <dbReference type="SAM" id="SignalP"/>
    </source>
</evidence>
<name>A0A1Y1IAW5_KLENI</name>
<dbReference type="EMBL" id="DF237349">
    <property type="protein sequence ID" value="GAQ88105.1"/>
    <property type="molecule type" value="Genomic_DNA"/>
</dbReference>
<feature type="compositionally biased region" description="Basic residues" evidence="1">
    <location>
        <begin position="1373"/>
        <end position="1390"/>
    </location>
</feature>